<evidence type="ECO:0000256" key="9">
    <source>
        <dbReference type="RuleBase" id="RU004241"/>
    </source>
</evidence>
<reference evidence="12 13" key="1">
    <citation type="submission" date="2016-07" db="EMBL/GenBank/DDBJ databases">
        <title>Pervasive Adenine N6-methylation of Active Genes in Fungi.</title>
        <authorList>
            <consortium name="DOE Joint Genome Institute"/>
            <person name="Mondo S.J."/>
            <person name="Dannebaum R.O."/>
            <person name="Kuo R.C."/>
            <person name="Labutti K."/>
            <person name="Haridas S."/>
            <person name="Kuo A."/>
            <person name="Salamov A."/>
            <person name="Ahrendt S.R."/>
            <person name="Lipzen A."/>
            <person name="Sullivan W."/>
            <person name="Andreopoulos W.B."/>
            <person name="Clum A."/>
            <person name="Lindquist E."/>
            <person name="Daum C."/>
            <person name="Ramamoorthy G.K."/>
            <person name="Gryganskyi A."/>
            <person name="Culley D."/>
            <person name="Magnuson J.K."/>
            <person name="James T.Y."/>
            <person name="O'Malley M.A."/>
            <person name="Stajich J.E."/>
            <person name="Spatafora J.W."/>
            <person name="Visel A."/>
            <person name="Grigoriev I.V."/>
        </authorList>
    </citation>
    <scope>NUCLEOTIDE SEQUENCE [LARGE SCALE GENOMIC DNA]</scope>
    <source>
        <strain evidence="12 13">CBS 115471</strain>
    </source>
</reference>
<evidence type="ECO:0000256" key="3">
    <source>
        <dbReference type="ARBA" id="ARBA00001970"/>
    </source>
</evidence>
<evidence type="ECO:0000256" key="7">
    <source>
        <dbReference type="ARBA" id="ARBA00023002"/>
    </source>
</evidence>
<dbReference type="GO" id="GO:0042744">
    <property type="term" value="P:hydrogen peroxide catabolic process"/>
    <property type="evidence" value="ECO:0007669"/>
    <property type="project" value="TreeGrafter"/>
</dbReference>
<dbReference type="Gene3D" id="1.10.420.10">
    <property type="entry name" value="Peroxidase, domain 2"/>
    <property type="match status" value="1"/>
</dbReference>
<keyword evidence="4 10" id="KW-0575">Peroxidase</keyword>
<dbReference type="Gene3D" id="1.10.520.10">
    <property type="match status" value="1"/>
</dbReference>
<dbReference type="GO" id="GO:0140825">
    <property type="term" value="F:lactoperoxidase activity"/>
    <property type="evidence" value="ECO:0007669"/>
    <property type="project" value="UniProtKB-EC"/>
</dbReference>
<accession>A0A1Y1ZBJ1</accession>
<dbReference type="PRINTS" id="PR00458">
    <property type="entry name" value="PEROXIDASE"/>
</dbReference>
<evidence type="ECO:0000259" key="11">
    <source>
        <dbReference type="PROSITE" id="PS50873"/>
    </source>
</evidence>
<keyword evidence="8" id="KW-0408">Iron</keyword>
<name>A0A1Y1ZBJ1_9PLEO</name>
<dbReference type="OrthoDB" id="2113341at2759"/>
<keyword evidence="13" id="KW-1185">Reference proteome</keyword>
<evidence type="ECO:0000256" key="1">
    <source>
        <dbReference type="ARBA" id="ARBA00000189"/>
    </source>
</evidence>
<dbReference type="PROSITE" id="PS00436">
    <property type="entry name" value="PEROXIDASE_2"/>
    <property type="match status" value="1"/>
</dbReference>
<comment type="cofactor">
    <cofactor evidence="3">
        <name>heme b</name>
        <dbReference type="ChEBI" id="CHEBI:60344"/>
    </cofactor>
</comment>
<keyword evidence="5" id="KW-0349">Heme</keyword>
<gene>
    <name evidence="12" type="ORF">BCR34DRAFT_570811</name>
</gene>
<dbReference type="GO" id="GO:0034599">
    <property type="term" value="P:cellular response to oxidative stress"/>
    <property type="evidence" value="ECO:0007669"/>
    <property type="project" value="InterPro"/>
</dbReference>
<comment type="cofactor">
    <cofactor evidence="2">
        <name>Ca(2+)</name>
        <dbReference type="ChEBI" id="CHEBI:29108"/>
    </cofactor>
</comment>
<evidence type="ECO:0000256" key="6">
    <source>
        <dbReference type="ARBA" id="ARBA00022723"/>
    </source>
</evidence>
<dbReference type="InterPro" id="IPR002016">
    <property type="entry name" value="Haem_peroxidase"/>
</dbReference>
<dbReference type="STRING" id="1231657.A0A1Y1ZBJ1"/>
<evidence type="ECO:0000313" key="12">
    <source>
        <dbReference type="EMBL" id="ORY07135.1"/>
    </source>
</evidence>
<protein>
    <recommendedName>
        <fullName evidence="10">Peroxidase</fullName>
        <ecNumber evidence="10">1.11.1.-</ecNumber>
    </recommendedName>
</protein>
<keyword evidence="6" id="KW-0479">Metal-binding</keyword>
<dbReference type="SUPFAM" id="SSF48113">
    <property type="entry name" value="Heme-dependent peroxidases"/>
    <property type="match status" value="1"/>
</dbReference>
<dbReference type="GO" id="GO:0000302">
    <property type="term" value="P:response to reactive oxygen species"/>
    <property type="evidence" value="ECO:0007669"/>
    <property type="project" value="TreeGrafter"/>
</dbReference>
<dbReference type="PANTHER" id="PTHR31356:SF66">
    <property type="entry name" value="CATALASE-PEROXIDASE"/>
    <property type="match status" value="1"/>
</dbReference>
<comment type="caution">
    <text evidence="12">The sequence shown here is derived from an EMBL/GenBank/DDBJ whole genome shotgun (WGS) entry which is preliminary data.</text>
</comment>
<dbReference type="GO" id="GO:0046872">
    <property type="term" value="F:metal ion binding"/>
    <property type="evidence" value="ECO:0007669"/>
    <property type="project" value="UniProtKB-UniRule"/>
</dbReference>
<evidence type="ECO:0000256" key="4">
    <source>
        <dbReference type="ARBA" id="ARBA00022559"/>
    </source>
</evidence>
<evidence type="ECO:0000256" key="8">
    <source>
        <dbReference type="ARBA" id="ARBA00023004"/>
    </source>
</evidence>
<dbReference type="PANTHER" id="PTHR31356">
    <property type="entry name" value="THYLAKOID LUMENAL 29 KDA PROTEIN, CHLOROPLASTIC-RELATED"/>
    <property type="match status" value="1"/>
</dbReference>
<dbReference type="InterPro" id="IPR044831">
    <property type="entry name" value="Ccp1-like"/>
</dbReference>
<dbReference type="EMBL" id="MCFA01000111">
    <property type="protein sequence ID" value="ORY07135.1"/>
    <property type="molecule type" value="Genomic_DNA"/>
</dbReference>
<evidence type="ECO:0000256" key="10">
    <source>
        <dbReference type="RuleBase" id="RU363051"/>
    </source>
</evidence>
<dbReference type="InterPro" id="IPR010255">
    <property type="entry name" value="Haem_peroxidase_sf"/>
</dbReference>
<dbReference type="InterPro" id="IPR019794">
    <property type="entry name" value="Peroxidases_AS"/>
</dbReference>
<dbReference type="Proteomes" id="UP000193144">
    <property type="component" value="Unassembled WGS sequence"/>
</dbReference>
<dbReference type="Pfam" id="PF00141">
    <property type="entry name" value="peroxidase"/>
    <property type="match status" value="1"/>
</dbReference>
<evidence type="ECO:0000256" key="2">
    <source>
        <dbReference type="ARBA" id="ARBA00001913"/>
    </source>
</evidence>
<evidence type="ECO:0000313" key="13">
    <source>
        <dbReference type="Proteomes" id="UP000193144"/>
    </source>
</evidence>
<comment type="similarity">
    <text evidence="9">Belongs to the peroxidase family.</text>
</comment>
<comment type="catalytic activity">
    <reaction evidence="1">
        <text>2 a phenolic donor + H2O2 = 2 a phenolic radical donor + 2 H2O</text>
        <dbReference type="Rhea" id="RHEA:56136"/>
        <dbReference type="ChEBI" id="CHEBI:15377"/>
        <dbReference type="ChEBI" id="CHEBI:16240"/>
        <dbReference type="ChEBI" id="CHEBI:139520"/>
        <dbReference type="ChEBI" id="CHEBI:139521"/>
        <dbReference type="EC" id="1.11.1.7"/>
    </reaction>
</comment>
<dbReference type="InterPro" id="IPR000823">
    <property type="entry name" value="Peroxidase_pln"/>
</dbReference>
<dbReference type="GO" id="GO:0020037">
    <property type="term" value="F:heme binding"/>
    <property type="evidence" value="ECO:0007669"/>
    <property type="project" value="UniProtKB-UniRule"/>
</dbReference>
<evidence type="ECO:0000256" key="5">
    <source>
        <dbReference type="ARBA" id="ARBA00022617"/>
    </source>
</evidence>
<dbReference type="PROSITE" id="PS50873">
    <property type="entry name" value="PEROXIDASE_4"/>
    <property type="match status" value="1"/>
</dbReference>
<dbReference type="PRINTS" id="PR00461">
    <property type="entry name" value="PLPEROXIDASE"/>
</dbReference>
<sequence>MYKEFRASCPSAQTIRQTVSSSTNGETHSVIFPNLLSFIGSDRLFIMYISVTVLAAATAAQALQFSDLTSAASDLKRSVSNAAASLLKRGDSCPAVWSDVSDTLTEEFLADGSCTDNARAAIRAAFHDCFNGACDGSLILANECSNPENSGLEDYCSYISDVADQYEDKDVGVADLIQFAGAHAIKTCPLGPTISVKVGRKDSDSANPTGILPPGNAGGEDLYQLFKSKGFSATDLAALIGAHSTAKQFNADPSKAGTPLDSTPGEWDVKYYQETIDGTAPFTLQADKNLATHPVVGVPFAAFALTQGGWAAAFVPAMEKMSMMGVTGDLIDCTSALPGGSSKRDIRAAPIADRFHW</sequence>
<dbReference type="EC" id="1.11.1.-" evidence="10"/>
<dbReference type="AlphaFoldDB" id="A0A1Y1ZBJ1"/>
<organism evidence="12 13">
    <name type="scientific">Clohesyomyces aquaticus</name>
    <dbReference type="NCBI Taxonomy" id="1231657"/>
    <lineage>
        <taxon>Eukaryota</taxon>
        <taxon>Fungi</taxon>
        <taxon>Dikarya</taxon>
        <taxon>Ascomycota</taxon>
        <taxon>Pezizomycotina</taxon>
        <taxon>Dothideomycetes</taxon>
        <taxon>Pleosporomycetidae</taxon>
        <taxon>Pleosporales</taxon>
        <taxon>Lindgomycetaceae</taxon>
        <taxon>Clohesyomyces</taxon>
    </lineage>
</organism>
<keyword evidence="7 10" id="KW-0560">Oxidoreductase</keyword>
<feature type="domain" description="Plant heme peroxidase family profile" evidence="11">
    <location>
        <begin position="81"/>
        <end position="347"/>
    </location>
</feature>
<proteinExistence type="inferred from homology"/>